<protein>
    <submittedName>
        <fullName evidence="1">Uncharacterized protein</fullName>
    </submittedName>
</protein>
<evidence type="ECO:0000313" key="1">
    <source>
        <dbReference type="EMBL" id="SBT17267.1"/>
    </source>
</evidence>
<proteinExistence type="predicted"/>
<name>A0A1C3JQ73_9GAMM</name>
<dbReference type="EMBL" id="FLRB01000016">
    <property type="protein sequence ID" value="SBT22289.1"/>
    <property type="molecule type" value="Genomic_DNA"/>
</dbReference>
<organism evidence="1 4">
    <name type="scientific">Marinomonas gallaica</name>
    <dbReference type="NCBI Taxonomy" id="1806667"/>
    <lineage>
        <taxon>Bacteria</taxon>
        <taxon>Pseudomonadati</taxon>
        <taxon>Pseudomonadota</taxon>
        <taxon>Gammaproteobacteria</taxon>
        <taxon>Oceanospirillales</taxon>
        <taxon>Oceanospirillaceae</taxon>
        <taxon>Marinomonas</taxon>
    </lineage>
</organism>
<dbReference type="EMBL" id="FLRA01000010">
    <property type="protein sequence ID" value="SBT17267.1"/>
    <property type="molecule type" value="Genomic_DNA"/>
</dbReference>
<accession>A0A1C3JQ73</accession>
<dbReference type="AlphaFoldDB" id="A0A1C3JQ73"/>
<gene>
    <name evidence="1" type="ORF">MGA5115_01376</name>
    <name evidence="2" type="ORF">MGA5116_02905</name>
</gene>
<reference evidence="1 4" key="1">
    <citation type="submission" date="2016-06" db="EMBL/GenBank/DDBJ databases">
        <authorList>
            <person name="Kjaerup R.B."/>
            <person name="Dalgaard T.S."/>
            <person name="Juul-Madsen H.R."/>
        </authorList>
    </citation>
    <scope>NUCLEOTIDE SEQUENCE [LARGE SCALE GENOMIC DNA]</scope>
    <source>
        <strain evidence="1 4">CECT 5115</strain>
    </source>
</reference>
<dbReference type="Proteomes" id="UP000092840">
    <property type="component" value="Unassembled WGS sequence"/>
</dbReference>
<reference evidence="2 3" key="2">
    <citation type="submission" date="2016-06" db="EMBL/GenBank/DDBJ databases">
        <authorList>
            <person name="Rodrigo-Torres L."/>
            <person name="Arahal D.R."/>
        </authorList>
    </citation>
    <scope>NUCLEOTIDE SEQUENCE [LARGE SCALE GENOMIC DNA]</scope>
    <source>
        <strain evidence="2 3">CECT 5116</strain>
    </source>
</reference>
<sequence>MDSLFVLDTRFLTEEVSYQNWFIRISIGQSYYNLVTKK</sequence>
<evidence type="ECO:0000313" key="2">
    <source>
        <dbReference type="EMBL" id="SBT22289.1"/>
    </source>
</evidence>
<dbReference type="Proteomes" id="UP000092871">
    <property type="component" value="Unassembled WGS sequence"/>
</dbReference>
<evidence type="ECO:0000313" key="4">
    <source>
        <dbReference type="Proteomes" id="UP000092871"/>
    </source>
</evidence>
<evidence type="ECO:0000313" key="3">
    <source>
        <dbReference type="Proteomes" id="UP000092840"/>
    </source>
</evidence>
<keyword evidence="3" id="KW-1185">Reference proteome</keyword>